<gene>
    <name evidence="3" type="ORF">FRACYDRAFT_240009</name>
</gene>
<proteinExistence type="predicted"/>
<dbReference type="InterPro" id="IPR040858">
    <property type="entry name" value="Raf1_C"/>
</dbReference>
<organism evidence="3 4">
    <name type="scientific">Fragilariopsis cylindrus CCMP1102</name>
    <dbReference type="NCBI Taxonomy" id="635003"/>
    <lineage>
        <taxon>Eukaryota</taxon>
        <taxon>Sar</taxon>
        <taxon>Stramenopiles</taxon>
        <taxon>Ochrophyta</taxon>
        <taxon>Bacillariophyta</taxon>
        <taxon>Bacillariophyceae</taxon>
        <taxon>Bacillariophycidae</taxon>
        <taxon>Bacillariales</taxon>
        <taxon>Bacillariaceae</taxon>
        <taxon>Fragilariopsis</taxon>
    </lineage>
</organism>
<sequence length="216" mass="23631">MKASILLLGVLTPALAWIPASRSISKNKISQLNAASYGSLHGDNSCYLPLKQLDQDYYGPRIVQIAGAYPGITREEFYATQSEPPPEPGQWNYDFSDPDGPQLGTVAIEGSNVVAVCEDPVVIIAEHTSLSIPLPESIKEPVDIVVLVDRDLNRFAERKFLVLDVGEDALIIAAFPFKTDLPPNCEILGQAVLCQVPWLPSMKPTKSGFLEADEYF</sequence>
<evidence type="ECO:0000313" key="4">
    <source>
        <dbReference type="Proteomes" id="UP000095751"/>
    </source>
</evidence>
<dbReference type="Proteomes" id="UP000095751">
    <property type="component" value="Unassembled WGS sequence"/>
</dbReference>
<reference evidence="3 4" key="1">
    <citation type="submission" date="2016-09" db="EMBL/GenBank/DDBJ databases">
        <title>Extensive genetic diversity and differential bi-allelic expression allows diatom success in the polar Southern Ocean.</title>
        <authorList>
            <consortium name="DOE Joint Genome Institute"/>
            <person name="Mock T."/>
            <person name="Otillar R.P."/>
            <person name="Strauss J."/>
            <person name="Dupont C."/>
            <person name="Frickenhaus S."/>
            <person name="Maumus F."/>
            <person name="Mcmullan M."/>
            <person name="Sanges R."/>
            <person name="Schmutz J."/>
            <person name="Toseland A."/>
            <person name="Valas R."/>
            <person name="Veluchamy A."/>
            <person name="Ward B.J."/>
            <person name="Allen A."/>
            <person name="Barry K."/>
            <person name="Falciatore A."/>
            <person name="Ferrante M."/>
            <person name="Fortunato A.E."/>
            <person name="Gloeckner G."/>
            <person name="Gruber A."/>
            <person name="Hipkin R."/>
            <person name="Janech M."/>
            <person name="Kroth P."/>
            <person name="Leese F."/>
            <person name="Lindquist E."/>
            <person name="Lyon B.R."/>
            <person name="Martin J."/>
            <person name="Mayer C."/>
            <person name="Parker M."/>
            <person name="Quesneville H."/>
            <person name="Raymond J."/>
            <person name="Uhlig C."/>
            <person name="Valentin K.U."/>
            <person name="Worden A.Z."/>
            <person name="Armbrust E.V."/>
            <person name="Bowler C."/>
            <person name="Green B."/>
            <person name="Moulton V."/>
            <person name="Van Oosterhout C."/>
            <person name="Grigoriev I."/>
        </authorList>
    </citation>
    <scope>NUCLEOTIDE SEQUENCE [LARGE SCALE GENOMIC DNA]</scope>
    <source>
        <strain evidence="3 4">CCMP1102</strain>
    </source>
</reference>
<feature type="domain" description="Rubisco accumulation factor 1 C-terminal" evidence="2">
    <location>
        <begin position="48"/>
        <end position="194"/>
    </location>
</feature>
<protein>
    <recommendedName>
        <fullName evidence="2">Rubisco accumulation factor 1 C-terminal domain-containing protein</fullName>
    </recommendedName>
</protein>
<accession>A0A1E7FB03</accession>
<dbReference type="EMBL" id="KV784359">
    <property type="protein sequence ID" value="OEU15326.1"/>
    <property type="molecule type" value="Genomic_DNA"/>
</dbReference>
<dbReference type="KEGG" id="fcy:FRACYDRAFT_240009"/>
<feature type="chain" id="PRO_5009192899" description="Rubisco accumulation factor 1 C-terminal domain-containing protein" evidence="1">
    <location>
        <begin position="17"/>
        <end position="216"/>
    </location>
</feature>
<keyword evidence="1" id="KW-0732">Signal</keyword>
<dbReference type="AlphaFoldDB" id="A0A1E7FB03"/>
<dbReference type="Pfam" id="PF18087">
    <property type="entry name" value="RuBisCo_chap_C"/>
    <property type="match status" value="1"/>
</dbReference>
<feature type="signal peptide" evidence="1">
    <location>
        <begin position="1"/>
        <end position="16"/>
    </location>
</feature>
<keyword evidence="4" id="KW-1185">Reference proteome</keyword>
<dbReference type="InParanoid" id="A0A1E7FB03"/>
<evidence type="ECO:0000256" key="1">
    <source>
        <dbReference type="SAM" id="SignalP"/>
    </source>
</evidence>
<dbReference type="OrthoDB" id="194277at2759"/>
<evidence type="ECO:0000313" key="3">
    <source>
        <dbReference type="EMBL" id="OEU15326.1"/>
    </source>
</evidence>
<name>A0A1E7FB03_9STRA</name>
<evidence type="ECO:0000259" key="2">
    <source>
        <dbReference type="Pfam" id="PF18087"/>
    </source>
</evidence>